<dbReference type="EMBL" id="BSOW01000047">
    <property type="protein sequence ID" value="GLR91438.1"/>
    <property type="molecule type" value="Genomic_DNA"/>
</dbReference>
<name>A0ABQ6BBH7_9BRAD</name>
<evidence type="ECO:0000313" key="1">
    <source>
        <dbReference type="EMBL" id="GLR91438.1"/>
    </source>
</evidence>
<gene>
    <name evidence="1" type="ORF">GCM10007857_81550</name>
</gene>
<comment type="caution">
    <text evidence="1">The sequence shown here is derived from an EMBL/GenBank/DDBJ whole genome shotgun (WGS) entry which is preliminary data.</text>
</comment>
<sequence length="63" mass="6620">MAGAGLEEGVPCHRRALTEEQAASDRRAQFVGTEAYVEAGGVVTRAYDPSPRGVSDRVNAATD</sequence>
<keyword evidence="2" id="KW-1185">Reference proteome</keyword>
<accession>A0ABQ6BBH7</accession>
<protein>
    <submittedName>
        <fullName evidence="1">Uncharacterized protein</fullName>
    </submittedName>
</protein>
<reference evidence="2" key="1">
    <citation type="journal article" date="2019" name="Int. J. Syst. Evol. Microbiol.">
        <title>The Global Catalogue of Microorganisms (GCM) 10K type strain sequencing project: providing services to taxonomists for standard genome sequencing and annotation.</title>
        <authorList>
            <consortium name="The Broad Institute Genomics Platform"/>
            <consortium name="The Broad Institute Genome Sequencing Center for Infectious Disease"/>
            <person name="Wu L."/>
            <person name="Ma J."/>
        </authorList>
    </citation>
    <scope>NUCLEOTIDE SEQUENCE [LARGE SCALE GENOMIC DNA]</scope>
    <source>
        <strain evidence="2">NBRC 102520</strain>
    </source>
</reference>
<dbReference type="Proteomes" id="UP001156905">
    <property type="component" value="Unassembled WGS sequence"/>
</dbReference>
<evidence type="ECO:0000313" key="2">
    <source>
        <dbReference type="Proteomes" id="UP001156905"/>
    </source>
</evidence>
<proteinExistence type="predicted"/>
<organism evidence="1 2">
    <name type="scientific">Bradyrhizobium iriomotense</name>
    <dbReference type="NCBI Taxonomy" id="441950"/>
    <lineage>
        <taxon>Bacteria</taxon>
        <taxon>Pseudomonadati</taxon>
        <taxon>Pseudomonadota</taxon>
        <taxon>Alphaproteobacteria</taxon>
        <taxon>Hyphomicrobiales</taxon>
        <taxon>Nitrobacteraceae</taxon>
        <taxon>Bradyrhizobium</taxon>
    </lineage>
</organism>